<dbReference type="Pfam" id="PF09313">
    <property type="entry name" value="TehB-like"/>
    <property type="match status" value="1"/>
</dbReference>
<dbReference type="EMBL" id="CP019706">
    <property type="protein sequence ID" value="ARJ40937.1"/>
    <property type="molecule type" value="Genomic_DNA"/>
</dbReference>
<dbReference type="InterPro" id="IPR014431">
    <property type="entry name" value="Tellurite-R_TehB-2"/>
</dbReference>
<accession>A0A1W6B1I5</accession>
<dbReference type="Gene3D" id="3.40.50.150">
    <property type="entry name" value="Vaccinia Virus protein VP39"/>
    <property type="match status" value="1"/>
</dbReference>
<dbReference type="PANTHER" id="PTHR43861">
    <property type="entry name" value="TRANS-ACONITATE 2-METHYLTRANSFERASE-RELATED"/>
    <property type="match status" value="1"/>
</dbReference>
<dbReference type="GO" id="GO:0005737">
    <property type="term" value="C:cytoplasm"/>
    <property type="evidence" value="ECO:0007669"/>
    <property type="project" value="InterPro"/>
</dbReference>
<organism evidence="3 4">
    <name type="scientific">Pantoea alhagi</name>
    <dbReference type="NCBI Taxonomy" id="1891675"/>
    <lineage>
        <taxon>Bacteria</taxon>
        <taxon>Pseudomonadati</taxon>
        <taxon>Pseudomonadota</taxon>
        <taxon>Gammaproteobacteria</taxon>
        <taxon>Enterobacterales</taxon>
        <taxon>Erwiniaceae</taxon>
        <taxon>Pantoea</taxon>
    </lineage>
</organism>
<dbReference type="NCBIfam" id="NF008405">
    <property type="entry name" value="PRK11207.1"/>
    <property type="match status" value="1"/>
</dbReference>
<evidence type="ECO:0000259" key="1">
    <source>
        <dbReference type="Pfam" id="PF03848"/>
    </source>
</evidence>
<dbReference type="InterPro" id="IPR015392">
    <property type="entry name" value="TehB/YeaR-like_dom"/>
</dbReference>
<evidence type="ECO:0000313" key="3">
    <source>
        <dbReference type="EMBL" id="ARJ40937.1"/>
    </source>
</evidence>
<dbReference type="SUPFAM" id="SSF51197">
    <property type="entry name" value="Clavaminate synthase-like"/>
    <property type="match status" value="1"/>
</dbReference>
<dbReference type="STRING" id="1891675.B1H58_02275"/>
<evidence type="ECO:0000313" key="4">
    <source>
        <dbReference type="Proteomes" id="UP000192900"/>
    </source>
</evidence>
<dbReference type="OrthoDB" id="9804312at2"/>
<proteinExistence type="predicted"/>
<name>A0A1W6B1I5_9GAMM</name>
<dbReference type="SUPFAM" id="SSF53335">
    <property type="entry name" value="S-adenosyl-L-methionine-dependent methyltransferases"/>
    <property type="match status" value="1"/>
</dbReference>
<dbReference type="RefSeq" id="WP_085067785.1">
    <property type="nucleotide sequence ID" value="NZ_CP019706.1"/>
</dbReference>
<keyword evidence="3" id="KW-0808">Transferase</keyword>
<protein>
    <submittedName>
        <fullName evidence="3">Tellurite resistance methyltransferase TehB</fullName>
    </submittedName>
</protein>
<keyword evidence="4" id="KW-1185">Reference proteome</keyword>
<dbReference type="CDD" id="cd02440">
    <property type="entry name" value="AdoMet_MTases"/>
    <property type="match status" value="1"/>
</dbReference>
<dbReference type="InterPro" id="IPR029063">
    <property type="entry name" value="SAM-dependent_MTases_sf"/>
</dbReference>
<keyword evidence="3" id="KW-0489">Methyltransferase</keyword>
<dbReference type="Proteomes" id="UP000192900">
    <property type="component" value="Chromosome"/>
</dbReference>
<dbReference type="AlphaFoldDB" id="A0A1W6B1I5"/>
<reference evidence="3 4" key="1">
    <citation type="submission" date="2017-02" db="EMBL/GenBank/DDBJ databases">
        <title>Complete genome sequence of the drought resistance-promoting endophyte Pantoea alhagi LTYR-11Z.</title>
        <authorList>
            <person name="Zhang L."/>
        </authorList>
    </citation>
    <scope>NUCLEOTIDE SEQUENCE [LARGE SCALE GENOMIC DNA]</scope>
    <source>
        <strain evidence="3 4">LTYR-11Z</strain>
    </source>
</reference>
<dbReference type="NCBIfam" id="TIGR00477">
    <property type="entry name" value="tehB"/>
    <property type="match status" value="1"/>
</dbReference>
<dbReference type="Pfam" id="PF03848">
    <property type="entry name" value="TehB"/>
    <property type="match status" value="1"/>
</dbReference>
<sequence>MTDLICYQTLPRWNSDTLPPAWQQPYRTEAGSWAQPKLYKGTLDLALLTELGEITETLTLTADSRPPRLGPEQLHRVTGFSPDMECQLALYCKPEDYYHRRYQLTPTHSEVVEAAKIIPPGRVLDLGCGNGRNVLYLHQKGFEVEGWDKNSDSLNGLRQIIATEALEGIHLQQCDLNQVTIKKQYDFLLSTVVMMFLQPETIPGLIAQMQQATTPGGHNLIVAAMSTPDYPCPMPFPFTFSRSELLGYYDGWDILKYNENPGALHKTDAQGNRIKLRFATLLARKPV</sequence>
<gene>
    <name evidence="3" type="ORF">B1H58_02275</name>
</gene>
<dbReference type="InterPro" id="IPR004537">
    <property type="entry name" value="Tellurite-R_MeTrfase_TehB"/>
</dbReference>
<dbReference type="PIRSF" id="PIRSF005215">
    <property type="entry name" value="TehB"/>
    <property type="match status" value="1"/>
</dbReference>
<dbReference type="KEGG" id="palh:B1H58_02275"/>
<dbReference type="GO" id="GO:0008757">
    <property type="term" value="F:S-adenosylmethionine-dependent methyltransferase activity"/>
    <property type="evidence" value="ECO:0007669"/>
    <property type="project" value="InterPro"/>
</dbReference>
<dbReference type="Gene3D" id="2.60.120.10">
    <property type="entry name" value="Jelly Rolls"/>
    <property type="match status" value="1"/>
</dbReference>
<evidence type="ECO:0000259" key="2">
    <source>
        <dbReference type="Pfam" id="PF09313"/>
    </source>
</evidence>
<dbReference type="InterPro" id="IPR014710">
    <property type="entry name" value="RmlC-like_jellyroll"/>
</dbReference>
<dbReference type="InterPro" id="IPR015985">
    <property type="entry name" value="TehB-like_dom"/>
</dbReference>
<dbReference type="GO" id="GO:0046690">
    <property type="term" value="P:response to tellurium ion"/>
    <property type="evidence" value="ECO:0007669"/>
    <property type="project" value="InterPro"/>
</dbReference>
<dbReference type="GO" id="GO:0032259">
    <property type="term" value="P:methylation"/>
    <property type="evidence" value="ECO:0007669"/>
    <property type="project" value="UniProtKB-KW"/>
</dbReference>
<feature type="domain" description="TehB/YeaR-like" evidence="2">
    <location>
        <begin position="9"/>
        <end position="88"/>
    </location>
</feature>
<dbReference type="NCBIfam" id="NF008992">
    <property type="entry name" value="PRK12335.1"/>
    <property type="match status" value="1"/>
</dbReference>
<feature type="domain" description="Tellurite resistance methyltransferase TehB-like" evidence="1">
    <location>
        <begin position="90"/>
        <end position="282"/>
    </location>
</feature>